<protein>
    <submittedName>
        <fullName evidence="3">Hypothetical_protein</fullName>
    </submittedName>
</protein>
<keyword evidence="4" id="KW-1185">Reference proteome</keyword>
<sequence>MQQLINSGMFPPFLYETSQFRTPYSRVQTFSEVLFSSATHLKLQQMVVINCKQSLKQIIKPVEGCVFIETLVPFTFLNAIFRIYTRRSCCDLLLWADKLLVFFFQALQSVLNIKVVSLHLVVGSRWKDACYQLEVIAVLVNQLEQQGGFFFSPAGYCSYHDYREVETGTKVYTMRICVRIYSLDLQINFGVSLNLRDKFYILIKIISGICAVFVTAVTYLPDSSILNLKII</sequence>
<name>A0AA86QMU9_9EUKA</name>
<evidence type="ECO:0000313" key="2">
    <source>
        <dbReference type="EMBL" id="CAI9962579.1"/>
    </source>
</evidence>
<evidence type="ECO:0000313" key="4">
    <source>
        <dbReference type="Proteomes" id="UP001642409"/>
    </source>
</evidence>
<evidence type="ECO:0000256" key="1">
    <source>
        <dbReference type="SAM" id="Phobius"/>
    </source>
</evidence>
<gene>
    <name evidence="2" type="ORF">HINF_LOCUS50224</name>
    <name evidence="3" type="ORF">HINF_LOCUS71186</name>
</gene>
<dbReference type="Proteomes" id="UP001642409">
    <property type="component" value="Unassembled WGS sequence"/>
</dbReference>
<dbReference type="EMBL" id="CATOUU010000958">
    <property type="protein sequence ID" value="CAI9962579.1"/>
    <property type="molecule type" value="Genomic_DNA"/>
</dbReference>
<dbReference type="AlphaFoldDB" id="A0AA86QMU9"/>
<feature type="transmembrane region" description="Helical" evidence="1">
    <location>
        <begin position="199"/>
        <end position="220"/>
    </location>
</feature>
<dbReference type="EMBL" id="CAXDID020000544">
    <property type="protein sequence ID" value="CAL6101429.1"/>
    <property type="molecule type" value="Genomic_DNA"/>
</dbReference>
<proteinExistence type="predicted"/>
<evidence type="ECO:0000313" key="3">
    <source>
        <dbReference type="EMBL" id="CAL6101429.1"/>
    </source>
</evidence>
<keyword evidence="1" id="KW-1133">Transmembrane helix</keyword>
<reference evidence="2" key="1">
    <citation type="submission" date="2023-06" db="EMBL/GenBank/DDBJ databases">
        <authorList>
            <person name="Kurt Z."/>
        </authorList>
    </citation>
    <scope>NUCLEOTIDE SEQUENCE</scope>
</reference>
<accession>A0AA86QMU9</accession>
<organism evidence="2">
    <name type="scientific">Hexamita inflata</name>
    <dbReference type="NCBI Taxonomy" id="28002"/>
    <lineage>
        <taxon>Eukaryota</taxon>
        <taxon>Metamonada</taxon>
        <taxon>Diplomonadida</taxon>
        <taxon>Hexamitidae</taxon>
        <taxon>Hexamitinae</taxon>
        <taxon>Hexamita</taxon>
    </lineage>
</organism>
<keyword evidence="1" id="KW-0812">Transmembrane</keyword>
<comment type="caution">
    <text evidence="2">The sequence shown here is derived from an EMBL/GenBank/DDBJ whole genome shotgun (WGS) entry which is preliminary data.</text>
</comment>
<keyword evidence="1" id="KW-0472">Membrane</keyword>
<reference evidence="3 4" key="2">
    <citation type="submission" date="2024-07" db="EMBL/GenBank/DDBJ databases">
        <authorList>
            <person name="Akdeniz Z."/>
        </authorList>
    </citation>
    <scope>NUCLEOTIDE SEQUENCE [LARGE SCALE GENOMIC DNA]</scope>
</reference>